<evidence type="ECO:0000313" key="1">
    <source>
        <dbReference type="EMBL" id="MQM02010.1"/>
    </source>
</evidence>
<evidence type="ECO:0000313" key="2">
    <source>
        <dbReference type="Proteomes" id="UP000652761"/>
    </source>
</evidence>
<keyword evidence="2" id="KW-1185">Reference proteome</keyword>
<comment type="caution">
    <text evidence="1">The sequence shown here is derived from an EMBL/GenBank/DDBJ whole genome shotgun (WGS) entry which is preliminary data.</text>
</comment>
<sequence>FSGLSGSAVWAHSTRWFTGCERDRGVRRVLNATTLKGQPNRDQEALLGQGGAFAEVFRRFEVLEVVFGVVSPRGRRTERGKRRVVIVLCVLREGRVILPIFML</sequence>
<gene>
    <name evidence="1" type="ORF">Taro_034771</name>
</gene>
<name>A0A843WGH8_COLES</name>
<proteinExistence type="predicted"/>
<protein>
    <submittedName>
        <fullName evidence="1">Uncharacterized protein</fullName>
    </submittedName>
</protein>
<dbReference type="Proteomes" id="UP000652761">
    <property type="component" value="Unassembled WGS sequence"/>
</dbReference>
<feature type="non-terminal residue" evidence="1">
    <location>
        <position position="1"/>
    </location>
</feature>
<organism evidence="1 2">
    <name type="scientific">Colocasia esculenta</name>
    <name type="common">Wild taro</name>
    <name type="synonym">Arum esculentum</name>
    <dbReference type="NCBI Taxonomy" id="4460"/>
    <lineage>
        <taxon>Eukaryota</taxon>
        <taxon>Viridiplantae</taxon>
        <taxon>Streptophyta</taxon>
        <taxon>Embryophyta</taxon>
        <taxon>Tracheophyta</taxon>
        <taxon>Spermatophyta</taxon>
        <taxon>Magnoliopsida</taxon>
        <taxon>Liliopsida</taxon>
        <taxon>Araceae</taxon>
        <taxon>Aroideae</taxon>
        <taxon>Colocasieae</taxon>
        <taxon>Colocasia</taxon>
    </lineage>
</organism>
<reference evidence="1" key="1">
    <citation type="submission" date="2017-07" db="EMBL/GenBank/DDBJ databases">
        <title>Taro Niue Genome Assembly and Annotation.</title>
        <authorList>
            <person name="Atibalentja N."/>
            <person name="Keating K."/>
            <person name="Fields C.J."/>
        </authorList>
    </citation>
    <scope>NUCLEOTIDE SEQUENCE</scope>
    <source>
        <strain evidence="1">Niue_2</strain>
        <tissue evidence="1">Leaf</tissue>
    </source>
</reference>
<dbReference type="AlphaFoldDB" id="A0A843WGH8"/>
<accession>A0A843WGH8</accession>
<dbReference type="EMBL" id="NMUH01002773">
    <property type="protein sequence ID" value="MQM02010.1"/>
    <property type="molecule type" value="Genomic_DNA"/>
</dbReference>